<organism evidence="2 3">
    <name type="scientific">Phocaeicola vulgatus</name>
    <name type="common">Bacteroides vulgatus</name>
    <dbReference type="NCBI Taxonomy" id="821"/>
    <lineage>
        <taxon>Bacteria</taxon>
        <taxon>Pseudomonadati</taxon>
        <taxon>Bacteroidota</taxon>
        <taxon>Bacteroidia</taxon>
        <taxon>Bacteroidales</taxon>
        <taxon>Bacteroidaceae</taxon>
        <taxon>Phocaeicola</taxon>
    </lineage>
</organism>
<dbReference type="Proteomes" id="UP000283958">
    <property type="component" value="Unassembled WGS sequence"/>
</dbReference>
<comment type="caution">
    <text evidence="2">The sequence shown here is derived from an EMBL/GenBank/DDBJ whole genome shotgun (WGS) entry which is preliminary data.</text>
</comment>
<gene>
    <name evidence="2" type="ORF">DW105_07075</name>
</gene>
<feature type="signal peptide" evidence="1">
    <location>
        <begin position="1"/>
        <end position="25"/>
    </location>
</feature>
<feature type="chain" id="PRO_5019351495" evidence="1">
    <location>
        <begin position="26"/>
        <end position="244"/>
    </location>
</feature>
<dbReference type="AlphaFoldDB" id="A0A415DKM2"/>
<keyword evidence="1" id="KW-0732">Signal</keyword>
<proteinExistence type="predicted"/>
<sequence length="244" mass="26951">MKSSSIKKTMAVVVLSLGVAIPNHAQQTDPTLTAAVLAQTAELKSIHKQRKKTQEKIIAAETAVTVALDRVHNVEDKLLEYLSNAQGAMQNLYQIKRAGELVLTEIPKNCSLLTKSVGRNLKDTAIAAIVSDELTDAATQMAALYPFMKQLVTSGSYDVAGGDGKKEKHKVNLLSSAERYYIANEVVTRLEAINTDLFILAWQVRTLSWNDLWFSLDPEGWANVMSGKNIITGIVNDWNRGFRY</sequence>
<name>A0A415DKM2_PHOVU</name>
<evidence type="ECO:0000313" key="2">
    <source>
        <dbReference type="EMBL" id="RHJ78330.1"/>
    </source>
</evidence>
<dbReference type="EMBL" id="QRMN01000012">
    <property type="protein sequence ID" value="RHJ78330.1"/>
    <property type="molecule type" value="Genomic_DNA"/>
</dbReference>
<evidence type="ECO:0000256" key="1">
    <source>
        <dbReference type="SAM" id="SignalP"/>
    </source>
</evidence>
<reference evidence="2 3" key="1">
    <citation type="submission" date="2018-08" db="EMBL/GenBank/DDBJ databases">
        <title>A genome reference for cultivated species of the human gut microbiota.</title>
        <authorList>
            <person name="Zou Y."/>
            <person name="Xue W."/>
            <person name="Luo G."/>
        </authorList>
    </citation>
    <scope>NUCLEOTIDE SEQUENCE [LARGE SCALE GENOMIC DNA]</scope>
    <source>
        <strain evidence="2 3">AM09-18</strain>
    </source>
</reference>
<evidence type="ECO:0000313" key="3">
    <source>
        <dbReference type="Proteomes" id="UP000283958"/>
    </source>
</evidence>
<accession>A0A415DKM2</accession>
<protein>
    <submittedName>
        <fullName evidence="2">Uncharacterized protein</fullName>
    </submittedName>
</protein>